<dbReference type="PROSITE" id="PS00080">
    <property type="entry name" value="MULTICOPPER_OXIDASE2"/>
    <property type="match status" value="1"/>
</dbReference>
<comment type="cofactor">
    <cofactor evidence="2">
        <name>Cu cation</name>
        <dbReference type="ChEBI" id="CHEBI:23378"/>
    </cofactor>
</comment>
<dbReference type="FunFam" id="2.60.40.420:FF:000021">
    <property type="entry name" value="Extracellular dihydrogeodin oxidase/laccase"/>
    <property type="match status" value="1"/>
</dbReference>
<keyword evidence="15" id="KW-1185">Reference proteome</keyword>
<evidence type="ECO:0000313" key="14">
    <source>
        <dbReference type="EMBL" id="KAF2743840.1"/>
    </source>
</evidence>
<evidence type="ECO:0000256" key="3">
    <source>
        <dbReference type="ARBA" id="ARBA00010609"/>
    </source>
</evidence>
<dbReference type="InterPro" id="IPR001117">
    <property type="entry name" value="Cu-oxidase_2nd"/>
</dbReference>
<dbReference type="SUPFAM" id="SSF49503">
    <property type="entry name" value="Cupredoxins"/>
    <property type="match status" value="3"/>
</dbReference>
<dbReference type="Pfam" id="PF07732">
    <property type="entry name" value="Cu-oxidase_3"/>
    <property type="match status" value="1"/>
</dbReference>
<keyword evidence="9" id="KW-0439">Lignin degradation</keyword>
<dbReference type="InterPro" id="IPR045087">
    <property type="entry name" value="Cu-oxidase_fam"/>
</dbReference>
<evidence type="ECO:0000256" key="1">
    <source>
        <dbReference type="ARBA" id="ARBA00000349"/>
    </source>
</evidence>
<dbReference type="Pfam" id="PF00394">
    <property type="entry name" value="Cu-oxidase"/>
    <property type="match status" value="1"/>
</dbReference>
<feature type="domain" description="Plastocyanin-like" evidence="12">
    <location>
        <begin position="448"/>
        <end position="565"/>
    </location>
</feature>
<dbReference type="Proteomes" id="UP000799440">
    <property type="component" value="Unassembled WGS sequence"/>
</dbReference>
<evidence type="ECO:0000256" key="7">
    <source>
        <dbReference type="ARBA" id="ARBA00023008"/>
    </source>
</evidence>
<dbReference type="CDD" id="cd13880">
    <property type="entry name" value="CuRO_2_MaLCC_like"/>
    <property type="match status" value="1"/>
</dbReference>
<evidence type="ECO:0000256" key="5">
    <source>
        <dbReference type="ARBA" id="ARBA00022723"/>
    </source>
</evidence>
<keyword evidence="6" id="KW-0560">Oxidoreductase</keyword>
<feature type="domain" description="Plastocyanin-like" evidence="13">
    <location>
        <begin position="90"/>
        <end position="207"/>
    </location>
</feature>
<dbReference type="InterPro" id="IPR008972">
    <property type="entry name" value="Cupredoxin"/>
</dbReference>
<keyword evidence="10" id="KW-0732">Signal</keyword>
<keyword evidence="5" id="KW-0479">Metal-binding</keyword>
<evidence type="ECO:0000259" key="13">
    <source>
        <dbReference type="Pfam" id="PF07732"/>
    </source>
</evidence>
<dbReference type="Pfam" id="PF07731">
    <property type="entry name" value="Cu-oxidase_2"/>
    <property type="match status" value="1"/>
</dbReference>
<evidence type="ECO:0000259" key="12">
    <source>
        <dbReference type="Pfam" id="PF07731"/>
    </source>
</evidence>
<evidence type="ECO:0000256" key="10">
    <source>
        <dbReference type="SAM" id="SignalP"/>
    </source>
</evidence>
<gene>
    <name evidence="14" type="ORF">M011DRAFT_461304</name>
</gene>
<protein>
    <recommendedName>
        <fullName evidence="4">laccase</fullName>
        <ecNumber evidence="4">1.10.3.2</ecNumber>
    </recommendedName>
</protein>
<dbReference type="PROSITE" id="PS00079">
    <property type="entry name" value="MULTICOPPER_OXIDASE1"/>
    <property type="match status" value="1"/>
</dbReference>
<feature type="chain" id="PRO_5025493932" description="laccase" evidence="10">
    <location>
        <begin position="21"/>
        <end position="621"/>
    </location>
</feature>
<sequence>MKSLLALGVSLLGLTTLVSGAAISAQPLEKSLDLVKKTAEPEVIELEQRQTSCTHGPTNRGCWTNGFGINTDQYTAWPNTGRTVSYDISITNTTCNPDGRTGGARVCLLMNNRLPGPVITANWGDTIRVTIRNKMQHNGTSIHWHGLRQLNSVTQDGVNGITECALAPGDAKTYQFQATEYGTTWYHSHFSGQYGDGVIGSMVINGPATANYDTDLGPYVVSDWYYITAYQAGYRAFNGGRGGAPPLPDTILINGTNKNAAGGGAYNRVTLTNGKKYRLRIINTSIDVNMRVSLDGHPFQVIQHDFVPVIPYTTNYLQVAIGQRYDVIITANQSTGNFWFRADADGACSSRSAIQGRSVFTYQGTAFADPTTSAAANPPTTCTNDPNVVPKTVKNVPSAPFAQQAQTLPVGFGPVNSNGQSIVLWTVNGTSMIVDPGKPTLKYVADNTLNTIPQSYNVVSVSESATWTYWVIQQAANAPGIAHPIHLHGHDSYILGTGTGTFSVAAHMSQLKFTNPPRRDVAYLPGGGWLVIAYPTDNPGAWLMHCHIAFHVQMGLSVQFLEKKNQIPLAPPNTEWHNTCTNWANYQRNRPVYPQDDSALKKRWPPATDDYADRVFGQNGV</sequence>
<dbReference type="AlphaFoldDB" id="A0A6A6V2L7"/>
<dbReference type="InterPro" id="IPR002355">
    <property type="entry name" value="Cu_oxidase_Cu_BS"/>
</dbReference>
<proteinExistence type="inferred from homology"/>
<dbReference type="GO" id="GO:0046274">
    <property type="term" value="P:lignin catabolic process"/>
    <property type="evidence" value="ECO:0007669"/>
    <property type="project" value="UniProtKB-KW"/>
</dbReference>
<organism evidence="14 15">
    <name type="scientific">Sporormia fimetaria CBS 119925</name>
    <dbReference type="NCBI Taxonomy" id="1340428"/>
    <lineage>
        <taxon>Eukaryota</taxon>
        <taxon>Fungi</taxon>
        <taxon>Dikarya</taxon>
        <taxon>Ascomycota</taxon>
        <taxon>Pezizomycotina</taxon>
        <taxon>Dothideomycetes</taxon>
        <taxon>Pleosporomycetidae</taxon>
        <taxon>Pleosporales</taxon>
        <taxon>Sporormiaceae</taxon>
        <taxon>Sporormia</taxon>
    </lineage>
</organism>
<reference evidence="14" key="1">
    <citation type="journal article" date="2020" name="Stud. Mycol.">
        <title>101 Dothideomycetes genomes: a test case for predicting lifestyles and emergence of pathogens.</title>
        <authorList>
            <person name="Haridas S."/>
            <person name="Albert R."/>
            <person name="Binder M."/>
            <person name="Bloem J."/>
            <person name="Labutti K."/>
            <person name="Salamov A."/>
            <person name="Andreopoulos B."/>
            <person name="Baker S."/>
            <person name="Barry K."/>
            <person name="Bills G."/>
            <person name="Bluhm B."/>
            <person name="Cannon C."/>
            <person name="Castanera R."/>
            <person name="Culley D."/>
            <person name="Daum C."/>
            <person name="Ezra D."/>
            <person name="Gonzalez J."/>
            <person name="Henrissat B."/>
            <person name="Kuo A."/>
            <person name="Liang C."/>
            <person name="Lipzen A."/>
            <person name="Lutzoni F."/>
            <person name="Magnuson J."/>
            <person name="Mondo S."/>
            <person name="Nolan M."/>
            <person name="Ohm R."/>
            <person name="Pangilinan J."/>
            <person name="Park H.-J."/>
            <person name="Ramirez L."/>
            <person name="Alfaro M."/>
            <person name="Sun H."/>
            <person name="Tritt A."/>
            <person name="Yoshinaga Y."/>
            <person name="Zwiers L.-H."/>
            <person name="Turgeon B."/>
            <person name="Goodwin S."/>
            <person name="Spatafora J."/>
            <person name="Crous P."/>
            <person name="Grigoriev I."/>
        </authorList>
    </citation>
    <scope>NUCLEOTIDE SEQUENCE</scope>
    <source>
        <strain evidence="14">CBS 119925</strain>
    </source>
</reference>
<dbReference type="PANTHER" id="PTHR11709">
    <property type="entry name" value="MULTI-COPPER OXIDASE"/>
    <property type="match status" value="1"/>
</dbReference>
<evidence type="ECO:0000259" key="11">
    <source>
        <dbReference type="Pfam" id="PF00394"/>
    </source>
</evidence>
<dbReference type="Gene3D" id="2.60.40.420">
    <property type="entry name" value="Cupredoxins - blue copper proteins"/>
    <property type="match status" value="3"/>
</dbReference>
<name>A0A6A6V2L7_9PLEO</name>
<dbReference type="InterPro" id="IPR011706">
    <property type="entry name" value="Cu-oxidase_C"/>
</dbReference>
<dbReference type="OrthoDB" id="2121828at2759"/>
<dbReference type="GO" id="GO:0052716">
    <property type="term" value="F:hydroquinone:oxygen oxidoreductase activity"/>
    <property type="evidence" value="ECO:0007669"/>
    <property type="project" value="UniProtKB-EC"/>
</dbReference>
<dbReference type="InterPro" id="IPR033138">
    <property type="entry name" value="Cu_oxidase_CS"/>
</dbReference>
<comment type="similarity">
    <text evidence="3">Belongs to the multicopper oxidase family.</text>
</comment>
<keyword evidence="8" id="KW-0325">Glycoprotein</keyword>
<evidence type="ECO:0000256" key="9">
    <source>
        <dbReference type="ARBA" id="ARBA00023185"/>
    </source>
</evidence>
<accession>A0A6A6V2L7</accession>
<dbReference type="EMBL" id="MU006593">
    <property type="protein sequence ID" value="KAF2743840.1"/>
    <property type="molecule type" value="Genomic_DNA"/>
</dbReference>
<dbReference type="CDD" id="cd13854">
    <property type="entry name" value="CuRO_1_MaLCC_like"/>
    <property type="match status" value="1"/>
</dbReference>
<comment type="catalytic activity">
    <reaction evidence="1">
        <text>4 hydroquinone + O2 = 4 benzosemiquinone + 2 H2O</text>
        <dbReference type="Rhea" id="RHEA:11276"/>
        <dbReference type="ChEBI" id="CHEBI:15377"/>
        <dbReference type="ChEBI" id="CHEBI:15379"/>
        <dbReference type="ChEBI" id="CHEBI:17594"/>
        <dbReference type="ChEBI" id="CHEBI:17977"/>
        <dbReference type="EC" id="1.10.3.2"/>
    </reaction>
</comment>
<dbReference type="InterPro" id="IPR011707">
    <property type="entry name" value="Cu-oxidase-like_N"/>
</dbReference>
<dbReference type="CDD" id="cd13901">
    <property type="entry name" value="CuRO_3_MaLCC_like"/>
    <property type="match status" value="1"/>
</dbReference>
<feature type="signal peptide" evidence="10">
    <location>
        <begin position="1"/>
        <end position="20"/>
    </location>
</feature>
<evidence type="ECO:0000256" key="4">
    <source>
        <dbReference type="ARBA" id="ARBA00012297"/>
    </source>
</evidence>
<evidence type="ECO:0000313" key="15">
    <source>
        <dbReference type="Proteomes" id="UP000799440"/>
    </source>
</evidence>
<evidence type="ECO:0000256" key="2">
    <source>
        <dbReference type="ARBA" id="ARBA00001935"/>
    </source>
</evidence>
<dbReference type="EC" id="1.10.3.2" evidence="4"/>
<dbReference type="FunFam" id="2.60.40.420:FF:000045">
    <property type="entry name" value="Laccase 2"/>
    <property type="match status" value="1"/>
</dbReference>
<feature type="domain" description="Plastocyanin-like" evidence="11">
    <location>
        <begin position="220"/>
        <end position="364"/>
    </location>
</feature>
<dbReference type="GO" id="GO:0005507">
    <property type="term" value="F:copper ion binding"/>
    <property type="evidence" value="ECO:0007669"/>
    <property type="project" value="InterPro"/>
</dbReference>
<keyword evidence="7" id="KW-0186">Copper</keyword>
<evidence type="ECO:0000256" key="6">
    <source>
        <dbReference type="ARBA" id="ARBA00023002"/>
    </source>
</evidence>
<dbReference type="PANTHER" id="PTHR11709:SF87">
    <property type="entry name" value="LACCASE"/>
    <property type="match status" value="1"/>
</dbReference>
<evidence type="ECO:0000256" key="8">
    <source>
        <dbReference type="ARBA" id="ARBA00023180"/>
    </source>
</evidence>